<proteinExistence type="inferred from homology"/>
<dbReference type="InterPro" id="IPR005653">
    <property type="entry name" value="OstA-like_N"/>
</dbReference>
<dbReference type="GO" id="GO:0009279">
    <property type="term" value="C:cell outer membrane"/>
    <property type="evidence" value="ECO:0007669"/>
    <property type="project" value="TreeGrafter"/>
</dbReference>
<dbReference type="GO" id="GO:0017089">
    <property type="term" value="F:glycolipid transfer activity"/>
    <property type="evidence" value="ECO:0007669"/>
    <property type="project" value="TreeGrafter"/>
</dbReference>
<protein>
    <recommendedName>
        <fullName evidence="4">Organic solvent tolerance-like N-terminal domain-containing protein</fullName>
    </recommendedName>
</protein>
<keyword evidence="1" id="KW-0813">Transport</keyword>
<dbReference type="GO" id="GO:0030288">
    <property type="term" value="C:outer membrane-bounded periplasmic space"/>
    <property type="evidence" value="ECO:0007669"/>
    <property type="project" value="TreeGrafter"/>
</dbReference>
<dbReference type="InterPro" id="IPR052037">
    <property type="entry name" value="LPS_export_LptA"/>
</dbReference>
<gene>
    <name evidence="5" type="ORF">MNBD_GAMMA17-2112</name>
</gene>
<dbReference type="EMBL" id="UOFQ01000005">
    <property type="protein sequence ID" value="VAW84640.1"/>
    <property type="molecule type" value="Genomic_DNA"/>
</dbReference>
<keyword evidence="2" id="KW-0732">Signal</keyword>
<dbReference type="PANTHER" id="PTHR36504">
    <property type="entry name" value="LIPOPOLYSACCHARIDE EXPORT SYSTEM PROTEIN LPTA"/>
    <property type="match status" value="1"/>
</dbReference>
<dbReference type="NCBIfam" id="TIGR03002">
    <property type="entry name" value="outer_YhbN_LptA"/>
    <property type="match status" value="1"/>
</dbReference>
<dbReference type="PANTHER" id="PTHR36504:SF1">
    <property type="entry name" value="LIPOPOLYSACCHARIDE EXPORT SYSTEM PROTEIN LPTA"/>
    <property type="match status" value="1"/>
</dbReference>
<evidence type="ECO:0000256" key="1">
    <source>
        <dbReference type="ARBA" id="ARBA00022448"/>
    </source>
</evidence>
<dbReference type="GO" id="GO:0001530">
    <property type="term" value="F:lipopolysaccharide binding"/>
    <property type="evidence" value="ECO:0007669"/>
    <property type="project" value="InterPro"/>
</dbReference>
<dbReference type="InterPro" id="IPR014340">
    <property type="entry name" value="LptA"/>
</dbReference>
<dbReference type="HAMAP" id="MF_01914">
    <property type="entry name" value="LPS_assembly_LptA"/>
    <property type="match status" value="1"/>
</dbReference>
<dbReference type="Gene3D" id="2.60.450.10">
    <property type="entry name" value="Lipopolysaccharide (LPS) transport protein A like domain"/>
    <property type="match status" value="1"/>
</dbReference>
<name>A0A3B0Z6N6_9ZZZZ</name>
<dbReference type="GO" id="GO:0015920">
    <property type="term" value="P:lipopolysaccharide transport"/>
    <property type="evidence" value="ECO:0007669"/>
    <property type="project" value="InterPro"/>
</dbReference>
<evidence type="ECO:0000256" key="3">
    <source>
        <dbReference type="ARBA" id="ARBA00022764"/>
    </source>
</evidence>
<reference evidence="5" key="1">
    <citation type="submission" date="2018-06" db="EMBL/GenBank/DDBJ databases">
        <authorList>
            <person name="Zhirakovskaya E."/>
        </authorList>
    </citation>
    <scope>NUCLEOTIDE SEQUENCE</scope>
</reference>
<evidence type="ECO:0000259" key="4">
    <source>
        <dbReference type="Pfam" id="PF03968"/>
    </source>
</evidence>
<evidence type="ECO:0000313" key="5">
    <source>
        <dbReference type="EMBL" id="VAW84640.1"/>
    </source>
</evidence>
<sequence>MNHKVISLLLLMLLPGIALALTSDREQPIQIEADSMVNDEGKGVSIYQGSVSYVQGTVKMTADKVTIYSVGGEFQRFSAEGERVKYQQMLDDGKGELKAKARLIDYHAGQGHIVLKGNAHVTRGEDEFSGSHIEYDADKDIVNARKAANGGERVQVVIQPREKGKAE</sequence>
<dbReference type="AlphaFoldDB" id="A0A3B0Z6N6"/>
<organism evidence="5">
    <name type="scientific">hydrothermal vent metagenome</name>
    <dbReference type="NCBI Taxonomy" id="652676"/>
    <lineage>
        <taxon>unclassified sequences</taxon>
        <taxon>metagenomes</taxon>
        <taxon>ecological metagenomes</taxon>
    </lineage>
</organism>
<feature type="domain" description="Organic solvent tolerance-like N-terminal" evidence="4">
    <location>
        <begin position="30"/>
        <end position="139"/>
    </location>
</feature>
<dbReference type="Pfam" id="PF03968">
    <property type="entry name" value="LptD_N"/>
    <property type="match status" value="1"/>
</dbReference>
<evidence type="ECO:0000256" key="2">
    <source>
        <dbReference type="ARBA" id="ARBA00022729"/>
    </source>
</evidence>
<keyword evidence="3" id="KW-0574">Periplasm</keyword>
<accession>A0A3B0Z6N6</accession>